<evidence type="ECO:0000313" key="2">
    <source>
        <dbReference type="Proteomes" id="UP000305067"/>
    </source>
</evidence>
<reference evidence="1 2" key="1">
    <citation type="journal article" date="2019" name="Nat. Ecol. Evol.">
        <title>Megaphylogeny resolves global patterns of mushroom evolution.</title>
        <authorList>
            <person name="Varga T."/>
            <person name="Krizsan K."/>
            <person name="Foldi C."/>
            <person name="Dima B."/>
            <person name="Sanchez-Garcia M."/>
            <person name="Sanchez-Ramirez S."/>
            <person name="Szollosi G.J."/>
            <person name="Szarkandi J.G."/>
            <person name="Papp V."/>
            <person name="Albert L."/>
            <person name="Andreopoulos W."/>
            <person name="Angelini C."/>
            <person name="Antonin V."/>
            <person name="Barry K.W."/>
            <person name="Bougher N.L."/>
            <person name="Buchanan P."/>
            <person name="Buyck B."/>
            <person name="Bense V."/>
            <person name="Catcheside P."/>
            <person name="Chovatia M."/>
            <person name="Cooper J."/>
            <person name="Damon W."/>
            <person name="Desjardin D."/>
            <person name="Finy P."/>
            <person name="Geml J."/>
            <person name="Haridas S."/>
            <person name="Hughes K."/>
            <person name="Justo A."/>
            <person name="Karasinski D."/>
            <person name="Kautmanova I."/>
            <person name="Kiss B."/>
            <person name="Kocsube S."/>
            <person name="Kotiranta H."/>
            <person name="LaButti K.M."/>
            <person name="Lechner B.E."/>
            <person name="Liimatainen K."/>
            <person name="Lipzen A."/>
            <person name="Lukacs Z."/>
            <person name="Mihaltcheva S."/>
            <person name="Morgado L.N."/>
            <person name="Niskanen T."/>
            <person name="Noordeloos M.E."/>
            <person name="Ohm R.A."/>
            <person name="Ortiz-Santana B."/>
            <person name="Ovrebo C."/>
            <person name="Racz N."/>
            <person name="Riley R."/>
            <person name="Savchenko A."/>
            <person name="Shiryaev A."/>
            <person name="Soop K."/>
            <person name="Spirin V."/>
            <person name="Szebenyi C."/>
            <person name="Tomsovsky M."/>
            <person name="Tulloss R.E."/>
            <person name="Uehling J."/>
            <person name="Grigoriev I.V."/>
            <person name="Vagvolgyi C."/>
            <person name="Papp T."/>
            <person name="Martin F.M."/>
            <person name="Miettinen O."/>
            <person name="Hibbett D.S."/>
            <person name="Nagy L.G."/>
        </authorList>
    </citation>
    <scope>NUCLEOTIDE SEQUENCE [LARGE SCALE GENOMIC DNA]</scope>
    <source>
        <strain evidence="1 2">CBS 309.79</strain>
    </source>
</reference>
<accession>A0A5C3QK01</accession>
<evidence type="ECO:0000313" key="1">
    <source>
        <dbReference type="EMBL" id="TFL02345.1"/>
    </source>
</evidence>
<organism evidence="1 2">
    <name type="scientific">Pterulicium gracile</name>
    <dbReference type="NCBI Taxonomy" id="1884261"/>
    <lineage>
        <taxon>Eukaryota</taxon>
        <taxon>Fungi</taxon>
        <taxon>Dikarya</taxon>
        <taxon>Basidiomycota</taxon>
        <taxon>Agaricomycotina</taxon>
        <taxon>Agaricomycetes</taxon>
        <taxon>Agaricomycetidae</taxon>
        <taxon>Agaricales</taxon>
        <taxon>Pleurotineae</taxon>
        <taxon>Pterulaceae</taxon>
        <taxon>Pterulicium</taxon>
    </lineage>
</organism>
<protein>
    <submittedName>
        <fullName evidence="1">Uncharacterized protein</fullName>
    </submittedName>
</protein>
<proteinExistence type="predicted"/>
<dbReference type="PROSITE" id="PS51257">
    <property type="entry name" value="PROKAR_LIPOPROTEIN"/>
    <property type="match status" value="1"/>
</dbReference>
<keyword evidence="2" id="KW-1185">Reference proteome</keyword>
<dbReference type="Proteomes" id="UP000305067">
    <property type="component" value="Unassembled WGS sequence"/>
</dbReference>
<sequence length="76" mass="8679">MRLTVITSFPVLSSCPREKVQVEEEHCYSLGIRTAILGVYWPVVSVTSFESTLCFDYTPRYLFTRYAAPLGFSNMC</sequence>
<name>A0A5C3QK01_9AGAR</name>
<gene>
    <name evidence="1" type="ORF">BDV98DRAFT_565672</name>
</gene>
<dbReference type="AlphaFoldDB" id="A0A5C3QK01"/>
<dbReference type="EMBL" id="ML178822">
    <property type="protein sequence ID" value="TFL02345.1"/>
    <property type="molecule type" value="Genomic_DNA"/>
</dbReference>